<dbReference type="OrthoDB" id="786778at2759"/>
<accession>A0A835D857</accession>
<feature type="transmembrane region" description="Helical" evidence="1">
    <location>
        <begin position="155"/>
        <end position="173"/>
    </location>
</feature>
<name>A0A835D857_TETSI</name>
<dbReference type="AlphaFoldDB" id="A0A835D857"/>
<keyword evidence="1" id="KW-1133">Transmembrane helix</keyword>
<proteinExistence type="predicted"/>
<gene>
    <name evidence="3" type="ORF">HHK36_020591</name>
</gene>
<evidence type="ECO:0000313" key="4">
    <source>
        <dbReference type="Proteomes" id="UP000655225"/>
    </source>
</evidence>
<evidence type="ECO:0000313" key="3">
    <source>
        <dbReference type="EMBL" id="KAF8394383.1"/>
    </source>
</evidence>
<dbReference type="InterPro" id="IPR016140">
    <property type="entry name" value="Bifunc_inhib/LTP/seed_store"/>
</dbReference>
<evidence type="ECO:0000259" key="2">
    <source>
        <dbReference type="Pfam" id="PF14368"/>
    </source>
</evidence>
<dbReference type="EMBL" id="JABCRI010000014">
    <property type="protein sequence ID" value="KAF8394383.1"/>
    <property type="molecule type" value="Genomic_DNA"/>
</dbReference>
<dbReference type="PANTHER" id="PTHR35747">
    <property type="entry name" value="BIFUNCTIONAL INHIBITOR/LIPID-TRANSFER PROTEIN/SEED STORAGE 2S ALBUMIN SUPERFAMILY PROTEIN"/>
    <property type="match status" value="1"/>
</dbReference>
<feature type="domain" description="Bifunctional inhibitor/plant lipid transfer protein/seed storage helical" evidence="2">
    <location>
        <begin position="170"/>
        <end position="255"/>
    </location>
</feature>
<dbReference type="PANTHER" id="PTHR35747:SF2">
    <property type="entry name" value="NON-SPECIFIC LIPID TRANSFER PROTEIN GPI-ANCHORED 25"/>
    <property type="match status" value="1"/>
</dbReference>
<dbReference type="InterPro" id="IPR053353">
    <property type="entry name" value="Plant_LTP_GPI-anchored"/>
</dbReference>
<feature type="transmembrane region" description="Helical" evidence="1">
    <location>
        <begin position="115"/>
        <end position="134"/>
    </location>
</feature>
<keyword evidence="1" id="KW-0472">Membrane</keyword>
<organism evidence="3 4">
    <name type="scientific">Tetracentron sinense</name>
    <name type="common">Spur-leaf</name>
    <dbReference type="NCBI Taxonomy" id="13715"/>
    <lineage>
        <taxon>Eukaryota</taxon>
        <taxon>Viridiplantae</taxon>
        <taxon>Streptophyta</taxon>
        <taxon>Embryophyta</taxon>
        <taxon>Tracheophyta</taxon>
        <taxon>Spermatophyta</taxon>
        <taxon>Magnoliopsida</taxon>
        <taxon>Trochodendrales</taxon>
        <taxon>Trochodendraceae</taxon>
        <taxon>Tetracentron</taxon>
    </lineage>
</organism>
<keyword evidence="4" id="KW-1185">Reference proteome</keyword>
<reference evidence="3 4" key="1">
    <citation type="submission" date="2020-04" db="EMBL/GenBank/DDBJ databases">
        <title>Plant Genome Project.</title>
        <authorList>
            <person name="Zhang R.-G."/>
        </authorList>
    </citation>
    <scope>NUCLEOTIDE SEQUENCE [LARGE SCALE GENOMIC DNA]</scope>
    <source>
        <strain evidence="3">YNK0</strain>
        <tissue evidence="3">Leaf</tissue>
    </source>
</reference>
<dbReference type="Pfam" id="PF14368">
    <property type="entry name" value="LTP_2"/>
    <property type="match status" value="2"/>
</dbReference>
<protein>
    <recommendedName>
        <fullName evidence="2">Bifunctional inhibitor/plant lipid transfer protein/seed storage helical domain-containing protein</fullName>
    </recommendedName>
</protein>
<dbReference type="SUPFAM" id="SSF47699">
    <property type="entry name" value="Bifunctional inhibitor/lipid-transfer protein/seed storage 2S albumin"/>
    <property type="match status" value="2"/>
</dbReference>
<dbReference type="Proteomes" id="UP000655225">
    <property type="component" value="Unassembled WGS sequence"/>
</dbReference>
<dbReference type="InterPro" id="IPR036312">
    <property type="entry name" value="Bifun_inhib/LTP/seed_sf"/>
</dbReference>
<feature type="domain" description="Bifunctional inhibitor/plant lipid transfer protein/seed storage helical" evidence="2">
    <location>
        <begin position="33"/>
        <end position="112"/>
    </location>
</feature>
<feature type="transmembrane region" description="Helical" evidence="1">
    <location>
        <begin position="12"/>
        <end position="33"/>
    </location>
</feature>
<comment type="caution">
    <text evidence="3">The sequence shown here is derived from an EMBL/GenBank/DDBJ whole genome shotgun (WGS) entry which is preliminary data.</text>
</comment>
<evidence type="ECO:0000256" key="1">
    <source>
        <dbReference type="SAM" id="Phobius"/>
    </source>
</evidence>
<dbReference type="Gene3D" id="1.10.110.10">
    <property type="entry name" value="Plant lipid-transfer and hydrophobic proteins"/>
    <property type="match status" value="2"/>
</dbReference>
<keyword evidence="1" id="KW-0812">Transmembrane</keyword>
<sequence length="293" mass="31820">MKPFDSLLLPAKFPAISAVFLTVVVGVAMAWPIRVCKNEFLSLVACLNYISDPPSIASNSPSSECCYAFSSFFDNDGVPCLCHLLRKGEILGLPLNITRLHSLSSLCPLKNVDSATISLKSLCILSVPVILLLMKEHIEMMMPFDLIIAPAKFPAILAMFLTVVVGVATALPLCTNEFRELSHCLPYIATPPSSFITSNSASPECCDVFYTLFHSDNGVPCLCHLLWKGSLLDHPVNITRIHSLSSICSLKNVTSSTKSLKSLCVHVGPPTVSDCDFQSFRVTQMILPPESAV</sequence>
<dbReference type="CDD" id="cd00010">
    <property type="entry name" value="AAI_LTSS"/>
    <property type="match status" value="2"/>
</dbReference>